<dbReference type="Proteomes" id="UP000800235">
    <property type="component" value="Unassembled WGS sequence"/>
</dbReference>
<reference evidence="1" key="1">
    <citation type="journal article" date="2020" name="Stud. Mycol.">
        <title>101 Dothideomycetes genomes: a test case for predicting lifestyles and emergence of pathogens.</title>
        <authorList>
            <person name="Haridas S."/>
            <person name="Albert R."/>
            <person name="Binder M."/>
            <person name="Bloem J."/>
            <person name="Labutti K."/>
            <person name="Salamov A."/>
            <person name="Andreopoulos B."/>
            <person name="Baker S."/>
            <person name="Barry K."/>
            <person name="Bills G."/>
            <person name="Bluhm B."/>
            <person name="Cannon C."/>
            <person name="Castanera R."/>
            <person name="Culley D."/>
            <person name="Daum C."/>
            <person name="Ezra D."/>
            <person name="Gonzalez J."/>
            <person name="Henrissat B."/>
            <person name="Kuo A."/>
            <person name="Liang C."/>
            <person name="Lipzen A."/>
            <person name="Lutzoni F."/>
            <person name="Magnuson J."/>
            <person name="Mondo S."/>
            <person name="Nolan M."/>
            <person name="Ohm R."/>
            <person name="Pangilinan J."/>
            <person name="Park H.-J."/>
            <person name="Ramirez L."/>
            <person name="Alfaro M."/>
            <person name="Sun H."/>
            <person name="Tritt A."/>
            <person name="Yoshinaga Y."/>
            <person name="Zwiers L.-H."/>
            <person name="Turgeon B."/>
            <person name="Goodwin S."/>
            <person name="Spatafora J."/>
            <person name="Crous P."/>
            <person name="Grigoriev I."/>
        </authorList>
    </citation>
    <scope>NUCLEOTIDE SEQUENCE</scope>
    <source>
        <strain evidence="1">CBS 130266</strain>
    </source>
</reference>
<keyword evidence="2" id="KW-1185">Reference proteome</keyword>
<protein>
    <recommendedName>
        <fullName evidence="3">F-box domain-containing protein</fullName>
    </recommendedName>
</protein>
<evidence type="ECO:0000313" key="2">
    <source>
        <dbReference type="Proteomes" id="UP000800235"/>
    </source>
</evidence>
<dbReference type="AlphaFoldDB" id="A0A9P4NLW6"/>
<comment type="caution">
    <text evidence="1">The sequence shown here is derived from an EMBL/GenBank/DDBJ whole genome shotgun (WGS) entry which is preliminary data.</text>
</comment>
<sequence length="153" mass="17124">MDTAEWEKIEGLFNALPTNAANLDESTPTFTPIPASIPVTNTVNTRSSGVPHPSAAVADMRCLLDLPREMLAHITLFLDLAGNRAYRLVSRETYNATKGMFSRRYHHTYSCYVNKCGLDHMIAFTSTKDINGTYVPRDAVTTLRLHPGYFKEQ</sequence>
<dbReference type="EMBL" id="MU007064">
    <property type="protein sequence ID" value="KAF2426516.1"/>
    <property type="molecule type" value="Genomic_DNA"/>
</dbReference>
<evidence type="ECO:0000313" key="1">
    <source>
        <dbReference type="EMBL" id="KAF2426516.1"/>
    </source>
</evidence>
<organism evidence="1 2">
    <name type="scientific">Tothia fuscella</name>
    <dbReference type="NCBI Taxonomy" id="1048955"/>
    <lineage>
        <taxon>Eukaryota</taxon>
        <taxon>Fungi</taxon>
        <taxon>Dikarya</taxon>
        <taxon>Ascomycota</taxon>
        <taxon>Pezizomycotina</taxon>
        <taxon>Dothideomycetes</taxon>
        <taxon>Pleosporomycetidae</taxon>
        <taxon>Venturiales</taxon>
        <taxon>Cylindrosympodiaceae</taxon>
        <taxon>Tothia</taxon>
    </lineage>
</organism>
<evidence type="ECO:0008006" key="3">
    <source>
        <dbReference type="Google" id="ProtNLM"/>
    </source>
</evidence>
<gene>
    <name evidence="1" type="ORF">EJ08DRAFT_699980</name>
</gene>
<name>A0A9P4NLW6_9PEZI</name>
<accession>A0A9P4NLW6</accession>
<proteinExistence type="predicted"/>